<feature type="compositionally biased region" description="Basic and acidic residues" evidence="1">
    <location>
        <begin position="148"/>
        <end position="170"/>
    </location>
</feature>
<dbReference type="PANTHER" id="PTHR42090">
    <property type="match status" value="1"/>
</dbReference>
<dbReference type="OMA" id="ANTDFGH"/>
<name>N1PCY7_DOTSN</name>
<feature type="compositionally biased region" description="Polar residues" evidence="1">
    <location>
        <begin position="75"/>
        <end position="87"/>
    </location>
</feature>
<accession>N1PCY7</accession>
<evidence type="ECO:0000313" key="2">
    <source>
        <dbReference type="EMBL" id="EME38284.1"/>
    </source>
</evidence>
<feature type="compositionally biased region" description="Basic and acidic residues" evidence="1">
    <location>
        <begin position="88"/>
        <end position="97"/>
    </location>
</feature>
<feature type="region of interest" description="Disordered" evidence="1">
    <location>
        <begin position="16"/>
        <end position="170"/>
    </location>
</feature>
<dbReference type="AlphaFoldDB" id="N1PCY7"/>
<dbReference type="PANTHER" id="PTHR42090:SF1">
    <property type="match status" value="1"/>
</dbReference>
<feature type="compositionally biased region" description="Gly residues" evidence="1">
    <location>
        <begin position="137"/>
        <end position="146"/>
    </location>
</feature>
<gene>
    <name evidence="2" type="ORF">DOTSEDRAFT_75747</name>
</gene>
<evidence type="ECO:0000313" key="3">
    <source>
        <dbReference type="Proteomes" id="UP000016933"/>
    </source>
</evidence>
<proteinExistence type="predicted"/>
<protein>
    <submittedName>
        <fullName evidence="2">Uncharacterized protein</fullName>
    </submittedName>
</protein>
<evidence type="ECO:0000256" key="1">
    <source>
        <dbReference type="SAM" id="MobiDB-lite"/>
    </source>
</evidence>
<dbReference type="OrthoDB" id="4220319at2759"/>
<sequence length="170" mass="18619">MSLQQTLRSTFRTVSGRTTYAGSRSISLTTPWQSKKDETKDYGIESKDSLNPVYDEYSRSGSDQAAGQMAETAYTRGNNDPDAQNQQAREESKKQGRDSNPLEFSPANTDFGHQKAWASKEQGGPDMGAPKETLSGKGSGQKGGAGQRYRDPEKLSEETEKQKRDADAAL</sequence>
<reference evidence="2 3" key="2">
    <citation type="journal article" date="2012" name="PLoS Pathog.">
        <title>Diverse lifestyles and strategies of plant pathogenesis encoded in the genomes of eighteen Dothideomycetes fungi.</title>
        <authorList>
            <person name="Ohm R.A."/>
            <person name="Feau N."/>
            <person name="Henrissat B."/>
            <person name="Schoch C.L."/>
            <person name="Horwitz B.A."/>
            <person name="Barry K.W."/>
            <person name="Condon B.J."/>
            <person name="Copeland A.C."/>
            <person name="Dhillon B."/>
            <person name="Glaser F."/>
            <person name="Hesse C.N."/>
            <person name="Kosti I."/>
            <person name="LaButti K."/>
            <person name="Lindquist E.A."/>
            <person name="Lucas S."/>
            <person name="Salamov A.A."/>
            <person name="Bradshaw R.E."/>
            <person name="Ciuffetti L."/>
            <person name="Hamelin R.C."/>
            <person name="Kema G.H.J."/>
            <person name="Lawrence C."/>
            <person name="Scott J.A."/>
            <person name="Spatafora J.W."/>
            <person name="Turgeon B.G."/>
            <person name="de Wit P.J.G.M."/>
            <person name="Zhong S."/>
            <person name="Goodwin S.B."/>
            <person name="Grigoriev I.V."/>
        </authorList>
    </citation>
    <scope>NUCLEOTIDE SEQUENCE [LARGE SCALE GENOMIC DNA]</scope>
    <source>
        <strain evidence="3">NZE10 / CBS 128990</strain>
    </source>
</reference>
<dbReference type="EMBL" id="KB446547">
    <property type="protein sequence ID" value="EME38284.1"/>
    <property type="molecule type" value="Genomic_DNA"/>
</dbReference>
<dbReference type="STRING" id="675120.N1PCY7"/>
<reference evidence="3" key="1">
    <citation type="journal article" date="2012" name="PLoS Genet.">
        <title>The genomes of the fungal plant pathogens Cladosporium fulvum and Dothistroma septosporum reveal adaptation to different hosts and lifestyles but also signatures of common ancestry.</title>
        <authorList>
            <person name="de Wit P.J.G.M."/>
            <person name="van der Burgt A."/>
            <person name="Oekmen B."/>
            <person name="Stergiopoulos I."/>
            <person name="Abd-Elsalam K.A."/>
            <person name="Aerts A.L."/>
            <person name="Bahkali A.H."/>
            <person name="Beenen H.G."/>
            <person name="Chettri P."/>
            <person name="Cox M.P."/>
            <person name="Datema E."/>
            <person name="de Vries R.P."/>
            <person name="Dhillon B."/>
            <person name="Ganley A.R."/>
            <person name="Griffiths S.A."/>
            <person name="Guo Y."/>
            <person name="Hamelin R.C."/>
            <person name="Henrissat B."/>
            <person name="Kabir M.S."/>
            <person name="Jashni M.K."/>
            <person name="Kema G."/>
            <person name="Klaubauf S."/>
            <person name="Lapidus A."/>
            <person name="Levasseur A."/>
            <person name="Lindquist E."/>
            <person name="Mehrabi R."/>
            <person name="Ohm R.A."/>
            <person name="Owen T.J."/>
            <person name="Salamov A."/>
            <person name="Schwelm A."/>
            <person name="Schijlen E."/>
            <person name="Sun H."/>
            <person name="van den Burg H.A."/>
            <person name="van Ham R.C.H.J."/>
            <person name="Zhang S."/>
            <person name="Goodwin S.B."/>
            <person name="Grigoriev I.V."/>
            <person name="Collemare J."/>
            <person name="Bradshaw R.E."/>
        </authorList>
    </citation>
    <scope>NUCLEOTIDE SEQUENCE [LARGE SCALE GENOMIC DNA]</scope>
    <source>
        <strain evidence="3">NZE10 / CBS 128990</strain>
    </source>
</reference>
<feature type="compositionally biased region" description="Polar residues" evidence="1">
    <location>
        <begin position="16"/>
        <end position="33"/>
    </location>
</feature>
<organism evidence="2 3">
    <name type="scientific">Dothistroma septosporum (strain NZE10 / CBS 128990)</name>
    <name type="common">Red band needle blight fungus</name>
    <name type="synonym">Mycosphaerella pini</name>
    <dbReference type="NCBI Taxonomy" id="675120"/>
    <lineage>
        <taxon>Eukaryota</taxon>
        <taxon>Fungi</taxon>
        <taxon>Dikarya</taxon>
        <taxon>Ascomycota</taxon>
        <taxon>Pezizomycotina</taxon>
        <taxon>Dothideomycetes</taxon>
        <taxon>Dothideomycetidae</taxon>
        <taxon>Mycosphaerellales</taxon>
        <taxon>Mycosphaerellaceae</taxon>
        <taxon>Dothistroma</taxon>
    </lineage>
</organism>
<keyword evidence="3" id="KW-1185">Reference proteome</keyword>
<dbReference type="Proteomes" id="UP000016933">
    <property type="component" value="Unassembled WGS sequence"/>
</dbReference>
<feature type="compositionally biased region" description="Basic and acidic residues" evidence="1">
    <location>
        <begin position="34"/>
        <end position="48"/>
    </location>
</feature>
<dbReference type="HOGENOM" id="CLU_1570613_0_0_1"/>